<proteinExistence type="predicted"/>
<evidence type="ECO:0000313" key="4">
    <source>
        <dbReference type="Proteomes" id="UP000547976"/>
    </source>
</evidence>
<evidence type="ECO:0000256" key="2">
    <source>
        <dbReference type="SAM" id="SignalP"/>
    </source>
</evidence>
<dbReference type="GeneID" id="59314505"/>
<evidence type="ECO:0008006" key="5">
    <source>
        <dbReference type="Google" id="ProtNLM"/>
    </source>
</evidence>
<dbReference type="OrthoDB" id="5099897at2759"/>
<feature type="chain" id="PRO_5034739577" description="Aggrecan 1" evidence="2">
    <location>
        <begin position="17"/>
        <end position="235"/>
    </location>
</feature>
<protein>
    <recommendedName>
        <fullName evidence="5">Aggrecan 1</fullName>
    </recommendedName>
</protein>
<feature type="signal peptide" evidence="2">
    <location>
        <begin position="1"/>
        <end position="16"/>
    </location>
</feature>
<feature type="compositionally biased region" description="Low complexity" evidence="1">
    <location>
        <begin position="199"/>
        <end position="221"/>
    </location>
</feature>
<keyword evidence="2" id="KW-0732">Signal</keyword>
<dbReference type="Proteomes" id="UP000547976">
    <property type="component" value="Unassembled WGS sequence"/>
</dbReference>
<dbReference type="RefSeq" id="XP_036542330.1">
    <property type="nucleotide sequence ID" value="XM_036679787.1"/>
</dbReference>
<evidence type="ECO:0000313" key="3">
    <source>
        <dbReference type="EMBL" id="KAF5611617.1"/>
    </source>
</evidence>
<sequence>MQSFLTLALLFGSTLAAPLNPDKNELTRSEGAVGLEKRQVLPRSVIQIIDLDNGEDSEASTTDAFVIETTATSTTAFGTPTDFPLGDLGSTDDSQQPDPNGPISGLDKRQLDALTGLLGGLKPESLSKRQLDALTGLLGGLKPESLNKRQLDALTGLLGGLKTEGLNKRQLDALTGLLGPLLGGLGGAPPAVPPPVPVPGATTTADATTTTTGVIPTATDAVPANLEDFPTFGSE</sequence>
<evidence type="ECO:0000256" key="1">
    <source>
        <dbReference type="SAM" id="MobiDB-lite"/>
    </source>
</evidence>
<organism evidence="3 4">
    <name type="scientific">Gibberella subglutinans</name>
    <name type="common">Fusarium subglutinans</name>
    <dbReference type="NCBI Taxonomy" id="42677"/>
    <lineage>
        <taxon>Eukaryota</taxon>
        <taxon>Fungi</taxon>
        <taxon>Dikarya</taxon>
        <taxon>Ascomycota</taxon>
        <taxon>Pezizomycotina</taxon>
        <taxon>Sordariomycetes</taxon>
        <taxon>Hypocreomycetidae</taxon>
        <taxon>Hypocreales</taxon>
        <taxon>Nectriaceae</taxon>
        <taxon>Fusarium</taxon>
        <taxon>Fusarium fujikuroi species complex</taxon>
    </lineage>
</organism>
<dbReference type="EMBL" id="JAAOAV010000018">
    <property type="protein sequence ID" value="KAF5611617.1"/>
    <property type="molecule type" value="Genomic_DNA"/>
</dbReference>
<keyword evidence="4" id="KW-1185">Reference proteome</keyword>
<dbReference type="AlphaFoldDB" id="A0A8H5QBT4"/>
<feature type="region of interest" description="Disordered" evidence="1">
    <location>
        <begin position="193"/>
        <end position="235"/>
    </location>
</feature>
<feature type="region of interest" description="Disordered" evidence="1">
    <location>
        <begin position="76"/>
        <end position="107"/>
    </location>
</feature>
<accession>A0A8H5QBT4</accession>
<gene>
    <name evidence="3" type="ORF">FSUBG_2054</name>
</gene>
<name>A0A8H5QBT4_GIBSU</name>
<comment type="caution">
    <text evidence="3">The sequence shown here is derived from an EMBL/GenBank/DDBJ whole genome shotgun (WGS) entry which is preliminary data.</text>
</comment>
<reference evidence="3 4" key="1">
    <citation type="submission" date="2020-05" db="EMBL/GenBank/DDBJ databases">
        <title>Identification and distribution of gene clusters putatively required for synthesis of sphingolipid metabolism inhibitors in phylogenetically diverse species of the filamentous fungus Fusarium.</title>
        <authorList>
            <person name="Kim H.-S."/>
            <person name="Busman M."/>
            <person name="Brown D.W."/>
            <person name="Divon H."/>
            <person name="Uhlig S."/>
            <person name="Proctor R.H."/>
        </authorList>
    </citation>
    <scope>NUCLEOTIDE SEQUENCE [LARGE SCALE GENOMIC DNA]</scope>
    <source>
        <strain evidence="3 4">NRRL 66333</strain>
    </source>
</reference>